<feature type="domain" description="PH" evidence="1">
    <location>
        <begin position="400"/>
        <end position="504"/>
    </location>
</feature>
<dbReference type="InterPro" id="IPR035963">
    <property type="entry name" value="FERM_2"/>
</dbReference>
<dbReference type="CDD" id="cd14473">
    <property type="entry name" value="FERM_B-lobe"/>
    <property type="match status" value="2"/>
</dbReference>
<evidence type="ECO:0000313" key="3">
    <source>
        <dbReference type="EMBL" id="CAF3687466.1"/>
    </source>
</evidence>
<dbReference type="Proteomes" id="UP000663889">
    <property type="component" value="Unassembled WGS sequence"/>
</dbReference>
<dbReference type="Pfam" id="PF00373">
    <property type="entry name" value="FERM_M"/>
    <property type="match status" value="1"/>
</dbReference>
<dbReference type="GO" id="GO:0007160">
    <property type="term" value="P:cell-matrix adhesion"/>
    <property type="evidence" value="ECO:0007669"/>
    <property type="project" value="TreeGrafter"/>
</dbReference>
<dbReference type="InterPro" id="IPR011993">
    <property type="entry name" value="PH-like_dom_sf"/>
</dbReference>
<dbReference type="SMART" id="SM00295">
    <property type="entry name" value="B41"/>
    <property type="match status" value="1"/>
</dbReference>
<evidence type="ECO:0000313" key="5">
    <source>
        <dbReference type="Proteomes" id="UP000663874"/>
    </source>
</evidence>
<organism evidence="4 5">
    <name type="scientific">Rotaria sordida</name>
    <dbReference type="NCBI Taxonomy" id="392033"/>
    <lineage>
        <taxon>Eukaryota</taxon>
        <taxon>Metazoa</taxon>
        <taxon>Spiralia</taxon>
        <taxon>Gnathifera</taxon>
        <taxon>Rotifera</taxon>
        <taxon>Eurotatoria</taxon>
        <taxon>Bdelloidea</taxon>
        <taxon>Philodinida</taxon>
        <taxon>Philodinidae</taxon>
        <taxon>Rotaria</taxon>
    </lineage>
</organism>
<dbReference type="Gene3D" id="2.30.29.30">
    <property type="entry name" value="Pleckstrin-homology domain (PH domain)/Phosphotyrosine-binding domain (PTB)"/>
    <property type="match status" value="2"/>
</dbReference>
<dbReference type="SMART" id="SM00233">
    <property type="entry name" value="PH"/>
    <property type="match status" value="1"/>
</dbReference>
<dbReference type="GO" id="GO:0007229">
    <property type="term" value="P:integrin-mediated signaling pathway"/>
    <property type="evidence" value="ECO:0007669"/>
    <property type="project" value="InterPro"/>
</dbReference>
<dbReference type="CDD" id="cd17095">
    <property type="entry name" value="FERM_F0_kindlins"/>
    <property type="match status" value="1"/>
</dbReference>
<evidence type="ECO:0000313" key="2">
    <source>
        <dbReference type="EMBL" id="CAF0973053.1"/>
    </source>
</evidence>
<dbReference type="InterPro" id="IPR014352">
    <property type="entry name" value="FERM/acyl-CoA-bd_prot_sf"/>
</dbReference>
<dbReference type="PANTHER" id="PTHR16160">
    <property type="entry name" value="FERMITIN 2-RELATED"/>
    <property type="match status" value="1"/>
</dbReference>
<dbReference type="Proteomes" id="UP000663874">
    <property type="component" value="Unassembled WGS sequence"/>
</dbReference>
<dbReference type="SUPFAM" id="SSF50729">
    <property type="entry name" value="PH domain-like"/>
    <property type="match status" value="2"/>
</dbReference>
<evidence type="ECO:0000259" key="1">
    <source>
        <dbReference type="PROSITE" id="PS50003"/>
    </source>
</evidence>
<dbReference type="Gene3D" id="3.10.20.90">
    <property type="entry name" value="Phosphatidylinositol 3-kinase Catalytic Subunit, Chain A, domain 1"/>
    <property type="match status" value="2"/>
</dbReference>
<dbReference type="GO" id="GO:0030055">
    <property type="term" value="C:cell-substrate junction"/>
    <property type="evidence" value="ECO:0007669"/>
    <property type="project" value="TreeGrafter"/>
</dbReference>
<dbReference type="PANTHER" id="PTHR16160:SF13">
    <property type="entry name" value="FERMITIN 2-RELATED"/>
    <property type="match status" value="1"/>
</dbReference>
<dbReference type="Gene3D" id="1.20.80.10">
    <property type="match status" value="1"/>
</dbReference>
<reference evidence="4" key="1">
    <citation type="submission" date="2021-02" db="EMBL/GenBank/DDBJ databases">
        <authorList>
            <person name="Nowell W R."/>
        </authorList>
    </citation>
    <scope>NUCLEOTIDE SEQUENCE</scope>
</reference>
<dbReference type="InterPro" id="IPR001849">
    <property type="entry name" value="PH_domain"/>
</dbReference>
<evidence type="ECO:0000313" key="4">
    <source>
        <dbReference type="EMBL" id="CAF3755507.1"/>
    </source>
</evidence>
<proteinExistence type="predicted"/>
<accession>A0A818YL91</accession>
<dbReference type="SUPFAM" id="SSF47031">
    <property type="entry name" value="Second domain of FERM"/>
    <property type="match status" value="1"/>
</dbReference>
<comment type="caution">
    <text evidence="4">The sequence shown here is derived from an EMBL/GenBank/DDBJ whole genome shotgun (WGS) entry which is preliminary data.</text>
</comment>
<dbReference type="AlphaFoldDB" id="A0A818YL91"/>
<dbReference type="InterPro" id="IPR037843">
    <property type="entry name" value="Kindlin/fermitin"/>
</dbReference>
<gene>
    <name evidence="4" type="ORF">FNK824_LOCUS12495</name>
    <name evidence="3" type="ORF">OTI717_LOCUS11644</name>
    <name evidence="2" type="ORF">SEV965_LOCUS9349</name>
</gene>
<dbReference type="EMBL" id="CAJOBE010001571">
    <property type="protein sequence ID" value="CAF3755507.1"/>
    <property type="molecule type" value="Genomic_DNA"/>
</dbReference>
<dbReference type="PROSITE" id="PS50003">
    <property type="entry name" value="PH_DOMAIN"/>
    <property type="match status" value="1"/>
</dbReference>
<dbReference type="InterPro" id="IPR019749">
    <property type="entry name" value="Band_41_domain"/>
</dbReference>
<dbReference type="EMBL" id="CAJNOU010000362">
    <property type="protein sequence ID" value="CAF0973053.1"/>
    <property type="molecule type" value="Genomic_DNA"/>
</dbReference>
<dbReference type="Proteomes" id="UP000663823">
    <property type="component" value="Unassembled WGS sequence"/>
</dbReference>
<sequence>MPIPLNQPSIPKPLSWNLTIDSTTIVVTGSMTIGSVMVQLVNCLDISQDFSDYALWWPKANIWLLNTKWTLDQYGVQSDAQLTFTSMHKSIRLQLPDLRILSISADFSVTVFAAVCKICKDLGIRHAEELSILRLPKLTNTNGSHERRTSPRRRRYNIGTLNRHNSMGDSLANNTSTISTLFSPSTPKLRSTTTTNDTIDSSICRQRPISNLSKSLNSLVTNLDGNLARTPIKPIKNILSQLTKPINIIEKSKLNSLWFDSSKSLMEQNTNENDLILLRFKYFTFYDLNPKFDAIRLNQLYEQAKWSILSEDIDCTEEEMMTFAALQLQIQIQSYQYSSISTFTSLNNDIGHEYDNTNDDDIDRALERLQDSLLGTTTTTTTITNTNQSTNTLIQKFSSNRELCDYLRLFKPRRFTFKTFKRYWFVMRDIQLTYYTNESQQRSTPIEKISLKGCEVLPDVNISSKKYAIRLLIPSIDGMNEILIRCSTDEQYAKWMAAFRLASKGRSIGESSYETERESILALLNMQRPSSSSSSSSSSNHQQTKFDIQPENFVSAKFVKKYKTKQLTERILEAHATVSNLDGIEAKLRYLKAWQALPEFGITTFIVKFKDSNKKEELLGIASNRLLRMTLTGDTLKTWWISRMHSWNVNWENKLVTIEFDGEIIHFLPLYGIESKCIHEFIGAYIFLAMRLTTTTMSDNNDPLQQETLFQRLTAAYS</sequence>
<dbReference type="Pfam" id="PF00169">
    <property type="entry name" value="PH"/>
    <property type="match status" value="1"/>
</dbReference>
<dbReference type="Pfam" id="PF18124">
    <property type="entry name" value="Kindlin_2_N"/>
    <property type="match status" value="1"/>
</dbReference>
<dbReference type="GO" id="GO:0005178">
    <property type="term" value="F:integrin binding"/>
    <property type="evidence" value="ECO:0007669"/>
    <property type="project" value="TreeGrafter"/>
</dbReference>
<name>A0A818YL91_9BILA</name>
<dbReference type="EMBL" id="CAJOAX010001119">
    <property type="protein sequence ID" value="CAF3687466.1"/>
    <property type="molecule type" value="Genomic_DNA"/>
</dbReference>
<protein>
    <recommendedName>
        <fullName evidence="1">PH domain-containing protein</fullName>
    </recommendedName>
</protein>
<dbReference type="InterPro" id="IPR019748">
    <property type="entry name" value="FERM_central"/>
</dbReference>
<dbReference type="InterPro" id="IPR040790">
    <property type="entry name" value="Kindlin_2_N"/>
</dbReference>